<dbReference type="AlphaFoldDB" id="A0A6C0KN04"/>
<keyword evidence="10" id="KW-0479">Metal-binding</keyword>
<evidence type="ECO:0000256" key="5">
    <source>
        <dbReference type="ARBA" id="ARBA00007383"/>
    </source>
</evidence>
<evidence type="ECO:0000256" key="4">
    <source>
        <dbReference type="ARBA" id="ARBA00004496"/>
    </source>
</evidence>
<dbReference type="GO" id="GO:0032299">
    <property type="term" value="C:ribonuclease H2 complex"/>
    <property type="evidence" value="ECO:0007669"/>
    <property type="project" value="TreeGrafter"/>
</dbReference>
<comment type="cofactor">
    <cofactor evidence="2">
        <name>Mn(2+)</name>
        <dbReference type="ChEBI" id="CHEBI:29035"/>
    </cofactor>
</comment>
<dbReference type="SUPFAM" id="SSF53098">
    <property type="entry name" value="Ribonuclease H-like"/>
    <property type="match status" value="1"/>
</dbReference>
<proteinExistence type="inferred from homology"/>
<evidence type="ECO:0000256" key="6">
    <source>
        <dbReference type="ARBA" id="ARBA00012180"/>
    </source>
</evidence>
<dbReference type="GO" id="GO:0004523">
    <property type="term" value="F:RNA-DNA hybrid ribonuclease activity"/>
    <property type="evidence" value="ECO:0007669"/>
    <property type="project" value="UniProtKB-EC"/>
</dbReference>
<evidence type="ECO:0000256" key="10">
    <source>
        <dbReference type="ARBA" id="ARBA00022723"/>
    </source>
</evidence>
<dbReference type="Pfam" id="PF01351">
    <property type="entry name" value="RNase_HII"/>
    <property type="match status" value="1"/>
</dbReference>
<comment type="subcellular location">
    <subcellularLocation>
        <location evidence="4">Cytoplasm</location>
    </subcellularLocation>
</comment>
<name>A0A6C0KN04_9ZZZZ</name>
<keyword evidence="12" id="KW-0378">Hydrolase</keyword>
<evidence type="ECO:0000259" key="14">
    <source>
        <dbReference type="PROSITE" id="PS51975"/>
    </source>
</evidence>
<feature type="domain" description="RNase H type-2" evidence="14">
    <location>
        <begin position="12"/>
        <end position="215"/>
    </location>
</feature>
<accession>A0A6C0KN04</accession>
<dbReference type="InterPro" id="IPR024567">
    <property type="entry name" value="RNase_HII/HIII_dom"/>
</dbReference>
<evidence type="ECO:0000256" key="9">
    <source>
        <dbReference type="ARBA" id="ARBA00022722"/>
    </source>
</evidence>
<dbReference type="PANTHER" id="PTHR10954:SF18">
    <property type="entry name" value="RIBONUCLEASE HII"/>
    <property type="match status" value="1"/>
</dbReference>
<evidence type="ECO:0000256" key="1">
    <source>
        <dbReference type="ARBA" id="ARBA00000077"/>
    </source>
</evidence>
<evidence type="ECO:0000256" key="12">
    <source>
        <dbReference type="ARBA" id="ARBA00022801"/>
    </source>
</evidence>
<dbReference type="InterPro" id="IPR012337">
    <property type="entry name" value="RNaseH-like_sf"/>
</dbReference>
<evidence type="ECO:0000313" key="15">
    <source>
        <dbReference type="EMBL" id="QHU18137.1"/>
    </source>
</evidence>
<keyword evidence="8" id="KW-0963">Cytoplasm</keyword>
<dbReference type="GO" id="GO:0043137">
    <property type="term" value="P:DNA replication, removal of RNA primer"/>
    <property type="evidence" value="ECO:0007669"/>
    <property type="project" value="TreeGrafter"/>
</dbReference>
<dbReference type="GO" id="GO:0005737">
    <property type="term" value="C:cytoplasm"/>
    <property type="evidence" value="ECO:0007669"/>
    <property type="project" value="UniProtKB-SubCell"/>
</dbReference>
<reference evidence="15" key="1">
    <citation type="journal article" date="2020" name="Nature">
        <title>Giant virus diversity and host interactions through global metagenomics.</title>
        <authorList>
            <person name="Schulz F."/>
            <person name="Roux S."/>
            <person name="Paez-Espino D."/>
            <person name="Jungbluth S."/>
            <person name="Walsh D.A."/>
            <person name="Denef V.J."/>
            <person name="McMahon K.D."/>
            <person name="Konstantinidis K.T."/>
            <person name="Eloe-Fadrosh E.A."/>
            <person name="Kyrpides N.C."/>
            <person name="Woyke T."/>
        </authorList>
    </citation>
    <scope>NUCLEOTIDE SEQUENCE</scope>
    <source>
        <strain evidence="15">GVMAG-S-3300013006-138</strain>
    </source>
</reference>
<dbReference type="CDD" id="cd07182">
    <property type="entry name" value="RNase_HII_bacteria_HII_like"/>
    <property type="match status" value="1"/>
</dbReference>
<comment type="similarity">
    <text evidence="5">Belongs to the RNase HII family.</text>
</comment>
<organism evidence="15">
    <name type="scientific">viral metagenome</name>
    <dbReference type="NCBI Taxonomy" id="1070528"/>
    <lineage>
        <taxon>unclassified sequences</taxon>
        <taxon>metagenomes</taxon>
        <taxon>organismal metagenomes</taxon>
    </lineage>
</organism>
<evidence type="ECO:0000256" key="13">
    <source>
        <dbReference type="ARBA" id="ARBA00023211"/>
    </source>
</evidence>
<keyword evidence="9" id="KW-0540">Nuclease</keyword>
<dbReference type="Gene3D" id="3.30.420.10">
    <property type="entry name" value="Ribonuclease H-like superfamily/Ribonuclease H"/>
    <property type="match status" value="1"/>
</dbReference>
<evidence type="ECO:0000256" key="3">
    <source>
        <dbReference type="ARBA" id="ARBA00001946"/>
    </source>
</evidence>
<evidence type="ECO:0000256" key="11">
    <source>
        <dbReference type="ARBA" id="ARBA00022759"/>
    </source>
</evidence>
<dbReference type="NCBIfam" id="NF000595">
    <property type="entry name" value="PRK00015.1-3"/>
    <property type="match status" value="1"/>
</dbReference>
<keyword evidence="11" id="KW-0255">Endonuclease</keyword>
<dbReference type="GO" id="GO:0003723">
    <property type="term" value="F:RNA binding"/>
    <property type="evidence" value="ECO:0007669"/>
    <property type="project" value="InterPro"/>
</dbReference>
<sequence length="228" mass="25436">MLKLRYSTTDQTIEAGIDEAGRGPLWGPLYAAAVVWVPSGNEEQEKITPLIKDSKKLSAKRRTALAESIKHHALDWGVGSVTPKEIDNLGMTKANQLAFTRALNKLSLTPGRILIDGCLSIYDPPWSMVEQVVEVEADNKYVAVAAASILAKVEHDTYVENFCERNQNIAERYDLLKNKGYGTANHMAGIRKWGEHAEHRKLFLRKLYASQEQKQQTEGDSLLETSSP</sequence>
<dbReference type="InterPro" id="IPR036397">
    <property type="entry name" value="RNaseH_sf"/>
</dbReference>
<dbReference type="PANTHER" id="PTHR10954">
    <property type="entry name" value="RIBONUCLEASE H2 SUBUNIT A"/>
    <property type="match status" value="1"/>
</dbReference>
<comment type="cofactor">
    <cofactor evidence="3">
        <name>Mg(2+)</name>
        <dbReference type="ChEBI" id="CHEBI:18420"/>
    </cofactor>
</comment>
<dbReference type="PROSITE" id="PS51975">
    <property type="entry name" value="RNASE_H_2"/>
    <property type="match status" value="1"/>
</dbReference>
<evidence type="ECO:0000256" key="2">
    <source>
        <dbReference type="ARBA" id="ARBA00001936"/>
    </source>
</evidence>
<dbReference type="EC" id="3.1.26.4" evidence="6"/>
<dbReference type="GO" id="GO:0046872">
    <property type="term" value="F:metal ion binding"/>
    <property type="evidence" value="ECO:0007669"/>
    <property type="project" value="UniProtKB-KW"/>
</dbReference>
<dbReference type="EMBL" id="MN740925">
    <property type="protein sequence ID" value="QHU18137.1"/>
    <property type="molecule type" value="Genomic_DNA"/>
</dbReference>
<protein>
    <recommendedName>
        <fullName evidence="7">Ribonuclease HII</fullName>
        <ecNumber evidence="6">3.1.26.4</ecNumber>
    </recommendedName>
</protein>
<keyword evidence="13" id="KW-0464">Manganese</keyword>
<dbReference type="InterPro" id="IPR001352">
    <property type="entry name" value="RNase_HII/HIII"/>
</dbReference>
<dbReference type="GO" id="GO:0006298">
    <property type="term" value="P:mismatch repair"/>
    <property type="evidence" value="ECO:0007669"/>
    <property type="project" value="TreeGrafter"/>
</dbReference>
<comment type="catalytic activity">
    <reaction evidence="1">
        <text>Endonucleolytic cleavage to 5'-phosphomonoester.</text>
        <dbReference type="EC" id="3.1.26.4"/>
    </reaction>
</comment>
<evidence type="ECO:0000256" key="8">
    <source>
        <dbReference type="ARBA" id="ARBA00022490"/>
    </source>
</evidence>
<dbReference type="InterPro" id="IPR022898">
    <property type="entry name" value="RNase_HII"/>
</dbReference>
<evidence type="ECO:0000256" key="7">
    <source>
        <dbReference type="ARBA" id="ARBA00019179"/>
    </source>
</evidence>